<reference evidence="2" key="1">
    <citation type="journal article" date="2015" name="Nat. Genet.">
        <title>The genome and transcriptome of the zoonotic hookworm Ancylostoma ceylanicum identify infection-specific gene families.</title>
        <authorList>
            <person name="Schwarz E.M."/>
            <person name="Hu Y."/>
            <person name="Antoshechkin I."/>
            <person name="Miller M.M."/>
            <person name="Sternberg P.W."/>
            <person name="Aroian R.V."/>
        </authorList>
    </citation>
    <scope>NUCLEOTIDE SEQUENCE</scope>
    <source>
        <strain evidence="2">HY135</strain>
    </source>
</reference>
<evidence type="ECO:0000313" key="1">
    <source>
        <dbReference type="EMBL" id="EYC08956.1"/>
    </source>
</evidence>
<dbReference type="AlphaFoldDB" id="A0A016U1U4"/>
<evidence type="ECO:0000313" key="2">
    <source>
        <dbReference type="Proteomes" id="UP000024635"/>
    </source>
</evidence>
<dbReference type="InterPro" id="IPR036397">
    <property type="entry name" value="RNaseH_sf"/>
</dbReference>
<accession>A0A016U1U4</accession>
<comment type="caution">
    <text evidence="1">The sequence shown here is derived from an EMBL/GenBank/DDBJ whole genome shotgun (WGS) entry which is preliminary data.</text>
</comment>
<protein>
    <submittedName>
        <fullName evidence="1">Uncharacterized protein</fullName>
    </submittedName>
</protein>
<keyword evidence="2" id="KW-1185">Reference proteome</keyword>
<dbReference type="Gene3D" id="3.30.420.10">
    <property type="entry name" value="Ribonuclease H-like superfamily/Ribonuclease H"/>
    <property type="match status" value="1"/>
</dbReference>
<sequence length="87" mass="9669">MVWSGFCLEGRLDIALISTRGNTSDYNEVFRVQLLFFQDQRNGTLLIFQQNNAAIHDGHSKKAWFVDNSVTVMGLLLPASAPILTVG</sequence>
<dbReference type="EMBL" id="JARK01001399">
    <property type="protein sequence ID" value="EYC08956.1"/>
    <property type="molecule type" value="Genomic_DNA"/>
</dbReference>
<name>A0A016U1U4_9BILA</name>
<dbReference type="Proteomes" id="UP000024635">
    <property type="component" value="Unassembled WGS sequence"/>
</dbReference>
<gene>
    <name evidence="1" type="primary">Acey_s0063.g3452</name>
    <name evidence="1" type="ORF">Y032_0063g3452</name>
</gene>
<dbReference type="OrthoDB" id="8060176at2759"/>
<proteinExistence type="predicted"/>
<dbReference type="GO" id="GO:0003676">
    <property type="term" value="F:nucleic acid binding"/>
    <property type="evidence" value="ECO:0007669"/>
    <property type="project" value="InterPro"/>
</dbReference>
<organism evidence="1 2">
    <name type="scientific">Ancylostoma ceylanicum</name>
    <dbReference type="NCBI Taxonomy" id="53326"/>
    <lineage>
        <taxon>Eukaryota</taxon>
        <taxon>Metazoa</taxon>
        <taxon>Ecdysozoa</taxon>
        <taxon>Nematoda</taxon>
        <taxon>Chromadorea</taxon>
        <taxon>Rhabditida</taxon>
        <taxon>Rhabditina</taxon>
        <taxon>Rhabditomorpha</taxon>
        <taxon>Strongyloidea</taxon>
        <taxon>Ancylostomatidae</taxon>
        <taxon>Ancylostomatinae</taxon>
        <taxon>Ancylostoma</taxon>
    </lineage>
</organism>